<evidence type="ECO:0000313" key="1">
    <source>
        <dbReference type="EMBL" id="CAB4173232.1"/>
    </source>
</evidence>
<gene>
    <name evidence="1" type="ORF">UFOVP950_41</name>
</gene>
<name>A0A6J5PPY2_9CAUD</name>
<sequence>MTDKNMGWQCPNCLVVYAPSVEKCECSVLPKQYSGNSSFVNTSTAYICTLFTSNSPNGICSKCGQAEWKHHNISYT</sequence>
<organism evidence="1">
    <name type="scientific">uncultured Caudovirales phage</name>
    <dbReference type="NCBI Taxonomy" id="2100421"/>
    <lineage>
        <taxon>Viruses</taxon>
        <taxon>Duplodnaviria</taxon>
        <taxon>Heunggongvirae</taxon>
        <taxon>Uroviricota</taxon>
        <taxon>Caudoviricetes</taxon>
        <taxon>Peduoviridae</taxon>
        <taxon>Maltschvirus</taxon>
        <taxon>Maltschvirus maltsch</taxon>
    </lineage>
</organism>
<dbReference type="EMBL" id="LR796894">
    <property type="protein sequence ID" value="CAB4173232.1"/>
    <property type="molecule type" value="Genomic_DNA"/>
</dbReference>
<proteinExistence type="predicted"/>
<accession>A0A6J5PPY2</accession>
<reference evidence="1" key="1">
    <citation type="submission" date="2020-05" db="EMBL/GenBank/DDBJ databases">
        <authorList>
            <person name="Chiriac C."/>
            <person name="Salcher M."/>
            <person name="Ghai R."/>
            <person name="Kavagutti S V."/>
        </authorList>
    </citation>
    <scope>NUCLEOTIDE SEQUENCE</scope>
</reference>
<protein>
    <submittedName>
        <fullName evidence="1">Uncharacterized protein</fullName>
    </submittedName>
</protein>